<organism evidence="2 3">
    <name type="scientific">Flavobacterium beibuense</name>
    <dbReference type="NCBI Taxonomy" id="657326"/>
    <lineage>
        <taxon>Bacteria</taxon>
        <taxon>Pseudomonadati</taxon>
        <taxon>Bacteroidota</taxon>
        <taxon>Flavobacteriia</taxon>
        <taxon>Flavobacteriales</taxon>
        <taxon>Flavobacteriaceae</taxon>
        <taxon>Flavobacterium</taxon>
    </lineage>
</organism>
<evidence type="ECO:0000313" key="3">
    <source>
        <dbReference type="Proteomes" id="UP000289775"/>
    </source>
</evidence>
<dbReference type="OrthoDB" id="1430047at2"/>
<evidence type="ECO:0000256" key="1">
    <source>
        <dbReference type="SAM" id="SignalP"/>
    </source>
</evidence>
<dbReference type="Pfam" id="PF14054">
    <property type="entry name" value="DUF4249"/>
    <property type="match status" value="1"/>
</dbReference>
<gene>
    <name evidence="2" type="ORF">NU09_1986</name>
</gene>
<keyword evidence="1" id="KW-0732">Signal</keyword>
<dbReference type="EMBL" id="JUIW01000006">
    <property type="protein sequence ID" value="RYJ42887.1"/>
    <property type="molecule type" value="Genomic_DNA"/>
</dbReference>
<feature type="signal peptide" evidence="1">
    <location>
        <begin position="1"/>
        <end position="18"/>
    </location>
</feature>
<proteinExistence type="predicted"/>
<reference evidence="2 3" key="1">
    <citation type="submission" date="2014-12" db="EMBL/GenBank/DDBJ databases">
        <title>Genome sequence of Flavobacterium beibuense RSKm HC5.</title>
        <authorList>
            <person name="Kim J.F."/>
            <person name="Song J.Y."/>
            <person name="Kwak M.-J."/>
            <person name="Lee S.-W."/>
        </authorList>
    </citation>
    <scope>NUCLEOTIDE SEQUENCE [LARGE SCALE GENOMIC DNA]</scope>
    <source>
        <strain evidence="2 3">RSKm HC5</strain>
    </source>
</reference>
<dbReference type="Proteomes" id="UP000289775">
    <property type="component" value="Unassembled WGS sequence"/>
</dbReference>
<dbReference type="InterPro" id="IPR025345">
    <property type="entry name" value="DUF4249"/>
</dbReference>
<dbReference type="AlphaFoldDB" id="A0A444WAP8"/>
<name>A0A444WAP8_9FLAO</name>
<feature type="chain" id="PRO_5019115240" evidence="1">
    <location>
        <begin position="19"/>
        <end position="273"/>
    </location>
</feature>
<dbReference type="PROSITE" id="PS51257">
    <property type="entry name" value="PROKAR_LIPOPROTEIN"/>
    <property type="match status" value="1"/>
</dbReference>
<evidence type="ECO:0000313" key="2">
    <source>
        <dbReference type="EMBL" id="RYJ42887.1"/>
    </source>
</evidence>
<accession>A0A444WAP8</accession>
<dbReference type="RefSeq" id="WP_129751113.1">
    <property type="nucleotide sequence ID" value="NZ_JUIW01000006.1"/>
</dbReference>
<sequence>MRKLYTLLLVFTGLFFTACEDVVDLDLPTAPPRLVVEASFNWMKTFTGHYQEVRLTTTAGFYDTDVPIVSGATVYVTNSKNDVFEFSEEKSGFQGIYACINFNPEIGETYTLFVEVNGETFTATETLMPVPQLEEVILTNEGFDPNDMSLKAYFLDPPETNYYLREIGREGYSGGVAIFDDRFVNGNYTYTITIFDDLKPGDEITTFLYGISSRHFDYMSKLLSIVDEENVTNPFRTPSINVRGNIVNQTNPDNYALGYFRLSEGSFITYTVE</sequence>
<comment type="caution">
    <text evidence="2">The sequence shown here is derived from an EMBL/GenBank/DDBJ whole genome shotgun (WGS) entry which is preliminary data.</text>
</comment>
<protein>
    <submittedName>
        <fullName evidence="2">DUF4249 domain containing protein</fullName>
    </submittedName>
</protein>
<keyword evidence="3" id="KW-1185">Reference proteome</keyword>